<gene>
    <name evidence="2" type="ORF">DWY77_10685</name>
</gene>
<evidence type="ECO:0000313" key="2">
    <source>
        <dbReference type="EMBL" id="RGQ78364.1"/>
    </source>
</evidence>
<reference evidence="2 3" key="1">
    <citation type="submission" date="2018-08" db="EMBL/GenBank/DDBJ databases">
        <title>A genome reference for cultivated species of the human gut microbiota.</title>
        <authorList>
            <person name="Zou Y."/>
            <person name="Xue W."/>
            <person name="Luo G."/>
        </authorList>
    </citation>
    <scope>NUCLEOTIDE SEQUENCE [LARGE SCALE GENOMIC DNA]</scope>
    <source>
        <strain evidence="2 3">AF27-12</strain>
    </source>
</reference>
<dbReference type="PANTHER" id="PTHR46401:SF2">
    <property type="entry name" value="GLYCOSYLTRANSFERASE WBBK-RELATED"/>
    <property type="match status" value="1"/>
</dbReference>
<dbReference type="Gene3D" id="3.40.50.2000">
    <property type="entry name" value="Glycogen Phosphorylase B"/>
    <property type="match status" value="1"/>
</dbReference>
<dbReference type="SUPFAM" id="SSF53756">
    <property type="entry name" value="UDP-Glycosyltransferase/glycogen phosphorylase"/>
    <property type="match status" value="1"/>
</dbReference>
<name>A0A412CBZ7_9FIRM</name>
<proteinExistence type="predicted"/>
<evidence type="ECO:0000313" key="3">
    <source>
        <dbReference type="Proteomes" id="UP000286147"/>
    </source>
</evidence>
<dbReference type="PANTHER" id="PTHR46401">
    <property type="entry name" value="GLYCOSYLTRANSFERASE WBBK-RELATED"/>
    <property type="match status" value="1"/>
</dbReference>
<organism evidence="2 3">
    <name type="scientific">Megamonas rupellensis</name>
    <dbReference type="NCBI Taxonomy" id="491921"/>
    <lineage>
        <taxon>Bacteria</taxon>
        <taxon>Bacillati</taxon>
        <taxon>Bacillota</taxon>
        <taxon>Negativicutes</taxon>
        <taxon>Selenomonadales</taxon>
        <taxon>Selenomonadaceae</taxon>
        <taxon>Megamonas</taxon>
    </lineage>
</organism>
<comment type="caution">
    <text evidence="2">The sequence shown here is derived from an EMBL/GenBank/DDBJ whole genome shotgun (WGS) entry which is preliminary data.</text>
</comment>
<keyword evidence="1 2" id="KW-0808">Transferase</keyword>
<accession>A0A412CBZ7</accession>
<dbReference type="EMBL" id="QRTP01000037">
    <property type="protein sequence ID" value="RGQ78364.1"/>
    <property type="molecule type" value="Genomic_DNA"/>
</dbReference>
<protein>
    <submittedName>
        <fullName evidence="2">Glycosyltransferase family 1 protein</fullName>
    </submittedName>
</protein>
<dbReference type="Pfam" id="PF13692">
    <property type="entry name" value="Glyco_trans_1_4"/>
    <property type="match status" value="1"/>
</dbReference>
<dbReference type="RefSeq" id="WP_118036505.1">
    <property type="nucleotide sequence ID" value="NZ_QRTP01000037.1"/>
</dbReference>
<dbReference type="Proteomes" id="UP000286147">
    <property type="component" value="Unassembled WGS sequence"/>
</dbReference>
<evidence type="ECO:0000256" key="1">
    <source>
        <dbReference type="ARBA" id="ARBA00022679"/>
    </source>
</evidence>
<dbReference type="GO" id="GO:0016757">
    <property type="term" value="F:glycosyltransferase activity"/>
    <property type="evidence" value="ECO:0007669"/>
    <property type="project" value="TreeGrafter"/>
</dbReference>
<dbReference type="AlphaFoldDB" id="A0A412CBZ7"/>
<sequence length="402" mass="47409">MKKCIVISPQVIIPPTDGGKNSMYNHLISLAKISNISLVMGNNDDNNVNKYLNDYLNNIKKIFVFERVNKKIKKINYLKKCLEIIKWFFSFKPRQAQTIESKKNKNIVTKYIIENNIDHIILETPFAFEYLDYNILINKDIEIILIQHNVEYLFRKDCLDKYGIFSWWEVYLTKQYEKNVLKKSNRVVTISPKDKEILKNVFSINNIEYLPTPFKENKNKWIGNDSNYILFSGSLEFYPNYHGIKWFIKEIFYEFIKEYPNIKLKITGKVNKKIKKELSTYNNIEFTGFVSDKDLEELLLNCNYMVIPIIKGSGIKIKLLEALSMGIPTIVTEHCYEGMPFDKLKYDDPYLVAKNEKDFISKMRLIINNNDEKLKISNNAKLFFEDIYGKNNNWANKLLGEC</sequence>